<evidence type="ECO:0008006" key="7">
    <source>
        <dbReference type="Google" id="ProtNLM"/>
    </source>
</evidence>
<feature type="region of interest" description="Disordered" evidence="2">
    <location>
        <begin position="1"/>
        <end position="50"/>
    </location>
</feature>
<dbReference type="InterPro" id="IPR002213">
    <property type="entry name" value="UDP_glucos_trans"/>
</dbReference>
<evidence type="ECO:0000259" key="3">
    <source>
        <dbReference type="Pfam" id="PF03033"/>
    </source>
</evidence>
<feature type="compositionally biased region" description="Acidic residues" evidence="2">
    <location>
        <begin position="849"/>
        <end position="866"/>
    </location>
</feature>
<evidence type="ECO:0000313" key="5">
    <source>
        <dbReference type="EMBL" id="WRT69975.1"/>
    </source>
</evidence>
<dbReference type="InterPro" id="IPR004276">
    <property type="entry name" value="GlycoTrans_28_N"/>
</dbReference>
<keyword evidence="6" id="KW-1185">Reference proteome</keyword>
<keyword evidence="1" id="KW-0808">Transferase</keyword>
<dbReference type="GeneID" id="87959096"/>
<feature type="region of interest" description="Disordered" evidence="2">
    <location>
        <begin position="830"/>
        <end position="919"/>
    </location>
</feature>
<sequence>MVSHKNQPYHLQQDDDHDSVVLPAAEDDPTIPKDESKKDRKEREKMEEKAGVKRVKVGKIDVDPQIDFTHFTSDGPGLDSKAILDEMGMINISVNLKKPLPDLPKDYARPVKEYAIDTRKGVKCPPLNIVIFIVGSRGDVQPYLSLALKMVATHSHRIRIATHPDFKDFVLTANDRLKGKKGPNGENLEGKIEFFDVGGDPKELMAYMVKNPGLMPGMASLTNGDIPSKRVMTATMLEGFHKSTYTPDSVTGKPFAADAIMSNPPAFGHVHIAEALGLPLHMTFTMPWSPTTAFNHPLVNVQQTNAEKGLTNYLSFALAEMLQWQGLGDVINSFRSNTLFLEPLSMGSGPSIVDRLKIPWTYCWSEGLIEKPKDWKEHIDISGFYFMEGDTDFAPDKELKEFLEAGEPPVYIGFGSVVVEDAGAMTKTIFEAVKTAKVRALVSAGWGGLGGSDIPENVFILKGNIPHDWLFAEGRVTAVCHHGGAGTTAIGLRNGLPTIVVPFFGDQAFWGNMIHKAGAGPPPIPQKTLSVENLAKAIEFATSPHAKAAAKGMADKIRSESGETKGAESFHKHLPLLNMRCDVDPNQIALWWSDTLCLRLSGSVAAMMVDQGKLDWKDLEIHRSKEYDSKRKVSDPISGGATAIFGTITGYYAGIAQIFYNPPKGIINTTTAIPRGMMKIIDNIYEGMDNIPRMIGSESREVGKVDDFQSGVTEGAKGVFYGYWDGITGLVKEPVEGAKKEGFVGAIKGMGRSYVNATVRPAIGIMGAISLPLRGATKAFRNKFSAPQEIVLFQPRKLSSIELSESLSKEKKEKLSKKFDELSSKDMVKERKESLKKRAKRVMEGDVSALDENEDGTNDEKEDVDLDEKGKVDVNDEEQSTVGGQVEVHADLKEKEQELEEKKDNLGEGKLSEVEEAEKRGYERALKELKLREKEGK</sequence>
<dbReference type="PANTHER" id="PTHR48050:SF13">
    <property type="entry name" value="STEROL 3-BETA-GLUCOSYLTRANSFERASE UGT80A2"/>
    <property type="match status" value="1"/>
</dbReference>
<dbReference type="RefSeq" id="XP_062794714.1">
    <property type="nucleotide sequence ID" value="XM_062938663.1"/>
</dbReference>
<dbReference type="CDD" id="cd03784">
    <property type="entry name" value="GT1_Gtf-like"/>
    <property type="match status" value="1"/>
</dbReference>
<dbReference type="InterPro" id="IPR050426">
    <property type="entry name" value="Glycosyltransferase_28"/>
</dbReference>
<feature type="domain" description="Glycosyltransferase family 28 N-terminal" evidence="3">
    <location>
        <begin position="129"/>
        <end position="294"/>
    </location>
</feature>
<gene>
    <name evidence="5" type="ORF">IL334_006966</name>
</gene>
<feature type="compositionally biased region" description="Polar residues" evidence="2">
    <location>
        <begin position="1"/>
        <end position="10"/>
    </location>
</feature>
<feature type="compositionally biased region" description="Basic and acidic residues" evidence="2">
    <location>
        <begin position="888"/>
        <end position="919"/>
    </location>
</feature>
<reference evidence="5 6" key="1">
    <citation type="submission" date="2024-01" db="EMBL/GenBank/DDBJ databases">
        <title>Comparative genomics of Cryptococcus and Kwoniella reveals pathogenesis evolution and contrasting modes of karyotype evolution via chromosome fusion or intercentromeric recombination.</title>
        <authorList>
            <person name="Coelho M.A."/>
            <person name="David-Palma M."/>
            <person name="Shea T."/>
            <person name="Bowers K."/>
            <person name="McGinley-Smith S."/>
            <person name="Mohammad A.W."/>
            <person name="Gnirke A."/>
            <person name="Yurkov A.M."/>
            <person name="Nowrousian M."/>
            <person name="Sun S."/>
            <person name="Cuomo C.A."/>
            <person name="Heitman J."/>
        </authorList>
    </citation>
    <scope>NUCLEOTIDE SEQUENCE [LARGE SCALE GENOMIC DNA]</scope>
    <source>
        <strain evidence="5">CBS 11374</strain>
    </source>
</reference>
<evidence type="ECO:0000256" key="2">
    <source>
        <dbReference type="SAM" id="MobiDB-lite"/>
    </source>
</evidence>
<dbReference type="PANTHER" id="PTHR48050">
    <property type="entry name" value="STEROL 3-BETA-GLUCOSYLTRANSFERASE"/>
    <property type="match status" value="1"/>
</dbReference>
<dbReference type="Gene3D" id="3.40.50.2000">
    <property type="entry name" value="Glycogen Phosphorylase B"/>
    <property type="match status" value="2"/>
</dbReference>
<organism evidence="5 6">
    <name type="scientific">Kwoniella shivajii</name>
    <dbReference type="NCBI Taxonomy" id="564305"/>
    <lineage>
        <taxon>Eukaryota</taxon>
        <taxon>Fungi</taxon>
        <taxon>Dikarya</taxon>
        <taxon>Basidiomycota</taxon>
        <taxon>Agaricomycotina</taxon>
        <taxon>Tremellomycetes</taxon>
        <taxon>Tremellales</taxon>
        <taxon>Cryptococcaceae</taxon>
        <taxon>Kwoniella</taxon>
    </lineage>
</organism>
<evidence type="ECO:0000313" key="6">
    <source>
        <dbReference type="Proteomes" id="UP001329825"/>
    </source>
</evidence>
<feature type="domain" description="Erythromycin biosynthesis protein CIII-like C-terminal" evidence="4">
    <location>
        <begin position="452"/>
        <end position="560"/>
    </location>
</feature>
<dbReference type="Pfam" id="PF03033">
    <property type="entry name" value="Glyco_transf_28"/>
    <property type="match status" value="1"/>
</dbReference>
<dbReference type="SUPFAM" id="SSF53756">
    <property type="entry name" value="UDP-Glycosyltransferase/glycogen phosphorylase"/>
    <property type="match status" value="1"/>
</dbReference>
<dbReference type="Pfam" id="PF06722">
    <property type="entry name" value="EryCIII-like_C"/>
    <property type="match status" value="1"/>
</dbReference>
<name>A0ABZ1D7U8_9TREE</name>
<accession>A0ABZ1D7U8</accession>
<dbReference type="InterPro" id="IPR010610">
    <property type="entry name" value="EryCIII-like_C"/>
</dbReference>
<evidence type="ECO:0000259" key="4">
    <source>
        <dbReference type="Pfam" id="PF06722"/>
    </source>
</evidence>
<proteinExistence type="predicted"/>
<feature type="compositionally biased region" description="Basic and acidic residues" evidence="2">
    <location>
        <begin position="30"/>
        <end position="50"/>
    </location>
</feature>
<dbReference type="EMBL" id="CP141890">
    <property type="protein sequence ID" value="WRT69975.1"/>
    <property type="molecule type" value="Genomic_DNA"/>
</dbReference>
<evidence type="ECO:0000256" key="1">
    <source>
        <dbReference type="ARBA" id="ARBA00022679"/>
    </source>
</evidence>
<protein>
    <recommendedName>
        <fullName evidence="7">Glycosyltransferase family 28 N-terminal domain-containing protein</fullName>
    </recommendedName>
</protein>
<dbReference type="Proteomes" id="UP001329825">
    <property type="component" value="Chromosome 10"/>
</dbReference>